<evidence type="ECO:0000313" key="3">
    <source>
        <dbReference type="Proteomes" id="UP000185783"/>
    </source>
</evidence>
<organism evidence="2 3">
    <name type="scientific">Pseudovibrio exalbescens</name>
    <dbReference type="NCBI Taxonomy" id="197461"/>
    <lineage>
        <taxon>Bacteria</taxon>
        <taxon>Pseudomonadati</taxon>
        <taxon>Pseudomonadota</taxon>
        <taxon>Alphaproteobacteria</taxon>
        <taxon>Hyphomicrobiales</taxon>
        <taxon>Stappiaceae</taxon>
        <taxon>Pseudovibrio</taxon>
    </lineage>
</organism>
<dbReference type="GO" id="GO:0009882">
    <property type="term" value="F:blue light photoreceptor activity"/>
    <property type="evidence" value="ECO:0007669"/>
    <property type="project" value="InterPro"/>
</dbReference>
<evidence type="ECO:0000313" key="2">
    <source>
        <dbReference type="EMBL" id="OKL43127.1"/>
    </source>
</evidence>
<dbReference type="OrthoDB" id="196105at2"/>
<dbReference type="SUPFAM" id="SSF54975">
    <property type="entry name" value="Acylphosphatase/BLUF domain-like"/>
    <property type="match status" value="1"/>
</dbReference>
<dbReference type="SMART" id="SM01034">
    <property type="entry name" value="BLUF"/>
    <property type="match status" value="1"/>
</dbReference>
<evidence type="ECO:0000259" key="1">
    <source>
        <dbReference type="PROSITE" id="PS50925"/>
    </source>
</evidence>
<dbReference type="RefSeq" id="WP_028482917.1">
    <property type="nucleotide sequence ID" value="NZ_LVVZ01000022.1"/>
</dbReference>
<dbReference type="PROSITE" id="PS50925">
    <property type="entry name" value="BLUF"/>
    <property type="match status" value="1"/>
</dbReference>
<dbReference type="InterPro" id="IPR007024">
    <property type="entry name" value="BLUF_domain"/>
</dbReference>
<dbReference type="AlphaFoldDB" id="A0A1U7JEI1"/>
<dbReference type="EMBL" id="LVVZ01000022">
    <property type="protein sequence ID" value="OKL43127.1"/>
    <property type="molecule type" value="Genomic_DNA"/>
</dbReference>
<protein>
    <recommendedName>
        <fullName evidence="1">BLUF domain-containing protein</fullName>
    </recommendedName>
</protein>
<dbReference type="InterPro" id="IPR036046">
    <property type="entry name" value="Acylphosphatase-like_dom_sf"/>
</dbReference>
<dbReference type="Gene3D" id="3.30.70.100">
    <property type="match status" value="1"/>
</dbReference>
<dbReference type="GO" id="GO:0071949">
    <property type="term" value="F:FAD binding"/>
    <property type="evidence" value="ECO:0007669"/>
    <property type="project" value="InterPro"/>
</dbReference>
<dbReference type="STRING" id="197461.A3843_15535"/>
<reference evidence="2 3" key="1">
    <citation type="submission" date="2016-03" db="EMBL/GenBank/DDBJ databases">
        <title>Genome sequence of Nesiotobacter sp. nov., a moderately halophilic alphaproteobacterium isolated from the Yellow Sea, China.</title>
        <authorList>
            <person name="Zhang G."/>
            <person name="Zhang R."/>
        </authorList>
    </citation>
    <scope>NUCLEOTIDE SEQUENCE [LARGE SCALE GENOMIC DNA]</scope>
    <source>
        <strain evidence="2 3">WB1-6</strain>
    </source>
</reference>
<dbReference type="Proteomes" id="UP000185783">
    <property type="component" value="Unassembled WGS sequence"/>
</dbReference>
<sequence>MAVSQLCYRSRIHWPALKHDLEAEMDLTLTRIRRINSRVGVTGALILTDTHIFQLLEGPWTAVKHTFECVLQDRRHSHLTVVHNSAHDHQLFCGAWMQFFDLRKDEIRPSQLTHHLAGAEERLHRDEIMDLFYLLSLTLSEGRITQRVSLM</sequence>
<gene>
    <name evidence="2" type="ORF">A3843_15535</name>
</gene>
<accession>A0A1U7JEI1</accession>
<dbReference type="Pfam" id="PF04940">
    <property type="entry name" value="BLUF"/>
    <property type="match status" value="1"/>
</dbReference>
<name>A0A1U7JEI1_9HYPH</name>
<comment type="caution">
    <text evidence="2">The sequence shown here is derived from an EMBL/GenBank/DDBJ whole genome shotgun (WGS) entry which is preliminary data.</text>
</comment>
<feature type="domain" description="BLUF" evidence="1">
    <location>
        <begin position="3"/>
        <end position="99"/>
    </location>
</feature>
<proteinExistence type="predicted"/>
<keyword evidence="3" id="KW-1185">Reference proteome</keyword>